<name>A0A8D9EY99_9HEMI</name>
<dbReference type="EMBL" id="HBUF01580754">
    <property type="protein sequence ID" value="CAG6770127.1"/>
    <property type="molecule type" value="Transcribed_RNA"/>
</dbReference>
<evidence type="ECO:0000256" key="1">
    <source>
        <dbReference type="SAM" id="Coils"/>
    </source>
</evidence>
<accession>A0A8D9EY99</accession>
<dbReference type="AlphaFoldDB" id="A0A8D9EY99"/>
<reference evidence="2" key="1">
    <citation type="submission" date="2021-05" db="EMBL/GenBank/DDBJ databases">
        <authorList>
            <person name="Alioto T."/>
            <person name="Alioto T."/>
            <person name="Gomez Garrido J."/>
        </authorList>
    </citation>
    <scope>NUCLEOTIDE SEQUENCE</scope>
</reference>
<feature type="coiled-coil region" evidence="1">
    <location>
        <begin position="5"/>
        <end position="32"/>
    </location>
</feature>
<protein>
    <submittedName>
        <fullName evidence="2">Uncharacterized protein</fullName>
    </submittedName>
</protein>
<organism evidence="2">
    <name type="scientific">Cacopsylla melanoneura</name>
    <dbReference type="NCBI Taxonomy" id="428564"/>
    <lineage>
        <taxon>Eukaryota</taxon>
        <taxon>Metazoa</taxon>
        <taxon>Ecdysozoa</taxon>
        <taxon>Arthropoda</taxon>
        <taxon>Hexapoda</taxon>
        <taxon>Insecta</taxon>
        <taxon>Pterygota</taxon>
        <taxon>Neoptera</taxon>
        <taxon>Paraneoptera</taxon>
        <taxon>Hemiptera</taxon>
        <taxon>Sternorrhyncha</taxon>
        <taxon>Psylloidea</taxon>
        <taxon>Psyllidae</taxon>
        <taxon>Psyllinae</taxon>
        <taxon>Cacopsylla</taxon>
    </lineage>
</organism>
<keyword evidence="1" id="KW-0175">Coiled coil</keyword>
<proteinExistence type="predicted"/>
<evidence type="ECO:0000313" key="2">
    <source>
        <dbReference type="EMBL" id="CAG6770127.1"/>
    </source>
</evidence>
<dbReference type="PANTHER" id="PTHR46601:SF2">
    <property type="entry name" value="UBIQUITIN-LIKE PROTEASE FAMILY PROFILE DOMAIN-CONTAINING PROTEIN"/>
    <property type="match status" value="1"/>
</dbReference>
<sequence>MRHRVKKQREEIERLREEVERFKQLNHNARKSKNYYKVKLYREQKKNKMALLNTPDDLLSPRNKAKKMLAQCKDKNDHSRIAKKLTFHETIMDNAKEKYKNLKKSKDKSLMSSIFLSRCIRKYRLKAAASRTLGLSFTKKLVLKEHEKQLKTKEQVESFFLREDVSRFSAGIKETKTFKGVKKQKRYLLASMKQLHKKYLKDNDKISYVTFTRYKPFYVCPAPCDSRDTCLCRQHVNIELKARKLKELNQVDTCDLQTLIEQVVCNRKSQDCMYQKCEQCKDNVLLVVDKMPQEPTKWQKWDTIVEEREKIKGNETIQFKVKVSSKITERGTVSQLGQSFNDELSKFKKHVFNIKNQYKAYRTLKENLHDNETVIHIDFSENFMCANTVQKIKSFHFGAPHKQATIHTGVLYLKDKDPISFASVSNCLDHGPNAIWAHLKPVLEKLKRENPQVQLVHFFSDGPATQYKQKKSFYLFCTKLFEMFQGGTWNFFESSHGKGAPDGVGGALKRVANEQVGCGKDIPTPETLFEILKENSNVELFFVDEKDVDNIGKIVPTDILPIQGTREIHQMMTNKKGVLQHRKLSCCCDKNDWIRGKYCDCVSLSQIQTTHFTILPGKKVYNQIYSSSDSEMDEASFNSSGSSCGDLEDMISADHPEISHPILEEPSVLRVTRGTHVLMEFLGGARKKTKYRYVGVCQTNLEDDEECEEVLVMSLNVVGEGGSLFKVNEKDTSYIKFDQILGILPTPKIQLKGDRVFYKFPSSIDVFEKG</sequence>
<dbReference type="PANTHER" id="PTHR46601">
    <property type="entry name" value="ULP_PROTEASE DOMAIN-CONTAINING PROTEIN"/>
    <property type="match status" value="1"/>
</dbReference>